<proteinExistence type="predicted"/>
<feature type="compositionally biased region" description="Pro residues" evidence="1">
    <location>
        <begin position="236"/>
        <end position="252"/>
    </location>
</feature>
<sequence length="362" mass="37984">MNPGPEPTEHFSTSSGRHRRGDTGTWTPRVSDDTEPTGRRHGWNDPVDHPVRGLLPVMVPAEHADPAYPPAHGELPVPQRARVKLTAPERPATADDVRVYALPPDTGLGTFDLGSVPASVTPPRSWRRAAWFATASSGGVVLALLFAGSALVGKAPAHQPGEGWVPGLGGGQPAVGGEQADTVTGKPATGDYPAVEKITGSQSSGGLLSSPASVRQPESVDASAGIPRATASPSDAAPPPMASPIPPKPSWSPAPYDADPFRVALPEGSPGEFAEDSQKFFAAVTENPAAAHAMTSGDLRRKGAGELARKYSRVAYFVVKYVKVHQYEGRTVCTVRTVYKDGTQAIEQRVLTFSRGKIDSDG</sequence>
<evidence type="ECO:0000313" key="2">
    <source>
        <dbReference type="EMBL" id="MFD2421503.1"/>
    </source>
</evidence>
<feature type="compositionally biased region" description="Gly residues" evidence="1">
    <location>
        <begin position="164"/>
        <end position="174"/>
    </location>
</feature>
<feature type="region of interest" description="Disordered" evidence="1">
    <location>
        <begin position="162"/>
        <end position="259"/>
    </location>
</feature>
<name>A0ABW5G2G4_9PSEU</name>
<gene>
    <name evidence="2" type="ORF">ACFSXZ_34755</name>
</gene>
<organism evidence="2 3">
    <name type="scientific">Amycolatopsis pigmentata</name>
    <dbReference type="NCBI Taxonomy" id="450801"/>
    <lineage>
        <taxon>Bacteria</taxon>
        <taxon>Bacillati</taxon>
        <taxon>Actinomycetota</taxon>
        <taxon>Actinomycetes</taxon>
        <taxon>Pseudonocardiales</taxon>
        <taxon>Pseudonocardiaceae</taxon>
        <taxon>Amycolatopsis</taxon>
    </lineage>
</organism>
<evidence type="ECO:0000256" key="1">
    <source>
        <dbReference type="SAM" id="MobiDB-lite"/>
    </source>
</evidence>
<keyword evidence="3" id="KW-1185">Reference proteome</keyword>
<feature type="compositionally biased region" description="Basic and acidic residues" evidence="1">
    <location>
        <begin position="30"/>
        <end position="48"/>
    </location>
</feature>
<evidence type="ECO:0000313" key="3">
    <source>
        <dbReference type="Proteomes" id="UP001597417"/>
    </source>
</evidence>
<dbReference type="EMBL" id="JBHUKR010000022">
    <property type="protein sequence ID" value="MFD2421503.1"/>
    <property type="molecule type" value="Genomic_DNA"/>
</dbReference>
<accession>A0ABW5G2G4</accession>
<reference evidence="3" key="1">
    <citation type="journal article" date="2019" name="Int. J. Syst. Evol. Microbiol.">
        <title>The Global Catalogue of Microorganisms (GCM) 10K type strain sequencing project: providing services to taxonomists for standard genome sequencing and annotation.</title>
        <authorList>
            <consortium name="The Broad Institute Genomics Platform"/>
            <consortium name="The Broad Institute Genome Sequencing Center for Infectious Disease"/>
            <person name="Wu L."/>
            <person name="Ma J."/>
        </authorList>
    </citation>
    <scope>NUCLEOTIDE SEQUENCE [LARGE SCALE GENOMIC DNA]</scope>
    <source>
        <strain evidence="3">CGMCC 4.7645</strain>
    </source>
</reference>
<dbReference type="RefSeq" id="WP_378270129.1">
    <property type="nucleotide sequence ID" value="NZ_JBHUKR010000022.1"/>
</dbReference>
<feature type="region of interest" description="Disordered" evidence="1">
    <location>
        <begin position="1"/>
        <end position="48"/>
    </location>
</feature>
<feature type="compositionally biased region" description="Low complexity" evidence="1">
    <location>
        <begin position="200"/>
        <end position="210"/>
    </location>
</feature>
<protein>
    <submittedName>
        <fullName evidence="2">Uncharacterized protein</fullName>
    </submittedName>
</protein>
<dbReference type="Proteomes" id="UP001597417">
    <property type="component" value="Unassembled WGS sequence"/>
</dbReference>
<comment type="caution">
    <text evidence="2">The sequence shown here is derived from an EMBL/GenBank/DDBJ whole genome shotgun (WGS) entry which is preliminary data.</text>
</comment>